<evidence type="ECO:0000313" key="2">
    <source>
        <dbReference type="Proteomes" id="UP000499080"/>
    </source>
</evidence>
<dbReference type="AlphaFoldDB" id="A0A4Y2WDA3"/>
<keyword evidence="2" id="KW-1185">Reference proteome</keyword>
<dbReference type="Proteomes" id="UP000499080">
    <property type="component" value="Unassembled WGS sequence"/>
</dbReference>
<name>A0A4Y2WDA3_ARAVE</name>
<protein>
    <submittedName>
        <fullName evidence="1">Uncharacterized protein</fullName>
    </submittedName>
</protein>
<accession>A0A4Y2WDA3</accession>
<proteinExistence type="predicted"/>
<dbReference type="EMBL" id="BGPR01058389">
    <property type="protein sequence ID" value="GBO34548.1"/>
    <property type="molecule type" value="Genomic_DNA"/>
</dbReference>
<organism evidence="1 2">
    <name type="scientific">Araneus ventricosus</name>
    <name type="common">Orbweaver spider</name>
    <name type="synonym">Epeira ventricosa</name>
    <dbReference type="NCBI Taxonomy" id="182803"/>
    <lineage>
        <taxon>Eukaryota</taxon>
        <taxon>Metazoa</taxon>
        <taxon>Ecdysozoa</taxon>
        <taxon>Arthropoda</taxon>
        <taxon>Chelicerata</taxon>
        <taxon>Arachnida</taxon>
        <taxon>Araneae</taxon>
        <taxon>Araneomorphae</taxon>
        <taxon>Entelegynae</taxon>
        <taxon>Araneoidea</taxon>
        <taxon>Araneidae</taxon>
        <taxon>Araneus</taxon>
    </lineage>
</organism>
<comment type="caution">
    <text evidence="1">The sequence shown here is derived from an EMBL/GenBank/DDBJ whole genome shotgun (WGS) entry which is preliminary data.</text>
</comment>
<sequence>MKFKDSRTGVHDEDGQKRKFFACEDLVHRFDPVVRERDDFHLFLRAEDRPGWTALPHQRRASRCQGDLSNTLVAFIEVFTIHSLPKVKHNP</sequence>
<evidence type="ECO:0000313" key="1">
    <source>
        <dbReference type="EMBL" id="GBO34548.1"/>
    </source>
</evidence>
<reference evidence="1 2" key="1">
    <citation type="journal article" date="2019" name="Sci. Rep.">
        <title>Orb-weaving spider Araneus ventricosus genome elucidates the spidroin gene catalogue.</title>
        <authorList>
            <person name="Kono N."/>
            <person name="Nakamura H."/>
            <person name="Ohtoshi R."/>
            <person name="Moran D.A.P."/>
            <person name="Shinohara A."/>
            <person name="Yoshida Y."/>
            <person name="Fujiwara M."/>
            <person name="Mori M."/>
            <person name="Tomita M."/>
            <person name="Arakawa K."/>
        </authorList>
    </citation>
    <scope>NUCLEOTIDE SEQUENCE [LARGE SCALE GENOMIC DNA]</scope>
</reference>
<gene>
    <name evidence="1" type="ORF">AVEN_54062_1</name>
</gene>